<evidence type="ECO:0000313" key="2">
    <source>
        <dbReference type="Proteomes" id="UP001194746"/>
    </source>
</evidence>
<dbReference type="Proteomes" id="UP001194746">
    <property type="component" value="Unassembled WGS sequence"/>
</dbReference>
<accession>A0AAD4GRE5</accession>
<dbReference type="AlphaFoldDB" id="A0AAD4GRE5"/>
<evidence type="ECO:0000313" key="1">
    <source>
        <dbReference type="EMBL" id="KAF9887339.1"/>
    </source>
</evidence>
<sequence>MSSFPSWPFHKLWGGSGNNNNNSNDDSPPTVTIPASEYEALKTELASTKSAYHEKTLENQQLTLDKQSLESQYTSEIHRLQEEIDAVWTNLQHVHEQRDLLKQQLRTKASERADQIARMHLQVAEQTHKLNSLSYQPHPIHDDEVSQTMKKLNQGIERWVATNFRRKDLLDSMANETLELATGQVWIIDETRNMHERWCLVRAVVAAYLYHHVFNRLVALDRCGQETQDDLGVMGRAIFNECPPHVYHHWVMATSLAGEHAFPNNDRLISETAIEGIESSLGRYASSEVEPRLTTLQALVFDCVKFKQRLDRQDCHYGFFRNSMGDGYCESYMQDLTGMERPGARVMCCLWPGVWKGTATELLIAEKQVVWVQDDGCVEDEEMSREEVLEDANCQGEYGDFLDEI</sequence>
<comment type="caution">
    <text evidence="1">The sequence shown here is derived from an EMBL/GenBank/DDBJ whole genome shotgun (WGS) entry which is preliminary data.</text>
</comment>
<reference evidence="1" key="2">
    <citation type="submission" date="2020-02" db="EMBL/GenBank/DDBJ databases">
        <authorList>
            <person name="Gilchrist C.L.M."/>
            <person name="Chooi Y.-H."/>
        </authorList>
    </citation>
    <scope>NUCLEOTIDE SEQUENCE</scope>
    <source>
        <strain evidence="1">MST-FP2251</strain>
    </source>
</reference>
<organism evidence="1 2">
    <name type="scientific">Aspergillus nanangensis</name>
    <dbReference type="NCBI Taxonomy" id="2582783"/>
    <lineage>
        <taxon>Eukaryota</taxon>
        <taxon>Fungi</taxon>
        <taxon>Dikarya</taxon>
        <taxon>Ascomycota</taxon>
        <taxon>Pezizomycotina</taxon>
        <taxon>Eurotiomycetes</taxon>
        <taxon>Eurotiomycetidae</taxon>
        <taxon>Eurotiales</taxon>
        <taxon>Aspergillaceae</taxon>
        <taxon>Aspergillus</taxon>
        <taxon>Aspergillus subgen. Circumdati</taxon>
    </lineage>
</organism>
<proteinExistence type="predicted"/>
<protein>
    <submittedName>
        <fullName evidence="1">Uncharacterized protein</fullName>
    </submittedName>
</protein>
<keyword evidence="2" id="KW-1185">Reference proteome</keyword>
<dbReference type="EMBL" id="VCAU01000063">
    <property type="protein sequence ID" value="KAF9887339.1"/>
    <property type="molecule type" value="Genomic_DNA"/>
</dbReference>
<reference evidence="1" key="1">
    <citation type="journal article" date="2019" name="Beilstein J. Org. Chem.">
        <title>Nanangenines: drimane sesquiterpenoids as the dominant metabolite cohort of a novel Australian fungus, Aspergillus nanangensis.</title>
        <authorList>
            <person name="Lacey H.J."/>
            <person name="Gilchrist C.L.M."/>
            <person name="Crombie A."/>
            <person name="Kalaitzis J.A."/>
            <person name="Vuong D."/>
            <person name="Rutledge P.J."/>
            <person name="Turner P."/>
            <person name="Pitt J.I."/>
            <person name="Lacey E."/>
            <person name="Chooi Y.H."/>
            <person name="Piggott A.M."/>
        </authorList>
    </citation>
    <scope>NUCLEOTIDE SEQUENCE</scope>
    <source>
        <strain evidence="1">MST-FP2251</strain>
    </source>
</reference>
<name>A0AAD4GRE5_ASPNN</name>
<gene>
    <name evidence="1" type="ORF">FE257_010334</name>
</gene>